<dbReference type="InterPro" id="IPR036915">
    <property type="entry name" value="Cyclin-like_sf"/>
</dbReference>
<name>A0AAN6DIK0_PICAN</name>
<dbReference type="Proteomes" id="UP001197328">
    <property type="component" value="Unassembled WGS sequence"/>
</dbReference>
<dbReference type="InterPro" id="IPR013763">
    <property type="entry name" value="Cyclin-like_dom"/>
</dbReference>
<evidence type="ECO:0000259" key="2">
    <source>
        <dbReference type="SMART" id="SM00385"/>
    </source>
</evidence>
<dbReference type="SMART" id="SM00385">
    <property type="entry name" value="CYCLIN"/>
    <property type="match status" value="1"/>
</dbReference>
<dbReference type="SUPFAM" id="SSF47954">
    <property type="entry name" value="Cyclin-like"/>
    <property type="match status" value="2"/>
</dbReference>
<dbReference type="Gene3D" id="1.10.472.10">
    <property type="entry name" value="Cyclin-like"/>
    <property type="match status" value="2"/>
</dbReference>
<dbReference type="EMBL" id="JAHLUX010000002">
    <property type="protein sequence ID" value="KAG7820957.1"/>
    <property type="molecule type" value="Genomic_DNA"/>
</dbReference>
<dbReference type="Pfam" id="PF00134">
    <property type="entry name" value="Cyclin_N"/>
    <property type="match status" value="1"/>
</dbReference>
<keyword evidence="1" id="KW-0195">Cyclin</keyword>
<protein>
    <recommendedName>
        <fullName evidence="2">Cyclin-like domain-containing protein</fullName>
    </recommendedName>
</protein>
<dbReference type="GO" id="GO:0016538">
    <property type="term" value="F:cyclin-dependent protein serine/threonine kinase regulator activity"/>
    <property type="evidence" value="ECO:0007669"/>
    <property type="project" value="InterPro"/>
</dbReference>
<dbReference type="GO" id="GO:0006357">
    <property type="term" value="P:regulation of transcription by RNA polymerase II"/>
    <property type="evidence" value="ECO:0007669"/>
    <property type="project" value="InterPro"/>
</dbReference>
<reference evidence="3 6" key="1">
    <citation type="journal article" date="2021" name="G3 (Bethesda)">
        <title>Genomic diversity, chromosomal rearrangements, and interspecies hybridization in the ogataea polymorpha species complex.</title>
        <authorList>
            <person name="Hanson S.J."/>
            <person name="Cinneide E.O."/>
            <person name="Salzberg L.I."/>
            <person name="Wolfe K.H."/>
            <person name="McGowan J."/>
            <person name="Fitzpatrick D.A."/>
            <person name="Matlin K."/>
        </authorList>
    </citation>
    <scope>NUCLEOTIDE SEQUENCE</scope>
    <source>
        <strain evidence="4">51-138</strain>
        <strain evidence="3">61-244</strain>
    </source>
</reference>
<dbReference type="EMBL" id="JAHLVD010000001">
    <property type="protein sequence ID" value="KAG7852698.1"/>
    <property type="molecule type" value="Genomic_DNA"/>
</dbReference>
<dbReference type="PANTHER" id="PTHR10026">
    <property type="entry name" value="CYCLIN"/>
    <property type="match status" value="1"/>
</dbReference>
<evidence type="ECO:0000313" key="4">
    <source>
        <dbReference type="EMBL" id="KAG7852698.1"/>
    </source>
</evidence>
<dbReference type="PIRSF" id="PIRSF028758">
    <property type="entry name" value="Cyclin, C/H/G types"/>
    <property type="match status" value="1"/>
</dbReference>
<organism evidence="3 5">
    <name type="scientific">Pichia angusta</name>
    <name type="common">Yeast</name>
    <name type="synonym">Hansenula polymorpha</name>
    <dbReference type="NCBI Taxonomy" id="870730"/>
    <lineage>
        <taxon>Eukaryota</taxon>
        <taxon>Fungi</taxon>
        <taxon>Dikarya</taxon>
        <taxon>Ascomycota</taxon>
        <taxon>Saccharomycotina</taxon>
        <taxon>Pichiomycetes</taxon>
        <taxon>Pichiales</taxon>
        <taxon>Pichiaceae</taxon>
        <taxon>Ogataea</taxon>
    </lineage>
</organism>
<evidence type="ECO:0000313" key="5">
    <source>
        <dbReference type="Proteomes" id="UP001196530"/>
    </source>
</evidence>
<evidence type="ECO:0000313" key="6">
    <source>
        <dbReference type="Proteomes" id="UP001197328"/>
    </source>
</evidence>
<evidence type="ECO:0000313" key="3">
    <source>
        <dbReference type="EMBL" id="KAG7820957.1"/>
    </source>
</evidence>
<accession>A0AAN6DIK0</accession>
<dbReference type="GeneID" id="66125092"/>
<gene>
    <name evidence="3" type="ORF">KL928_001041</name>
    <name evidence="4" type="ORF">KL940_000399</name>
</gene>
<comment type="similarity">
    <text evidence="1">Belongs to the cyclin family.</text>
</comment>
<evidence type="ECO:0000256" key="1">
    <source>
        <dbReference type="RuleBase" id="RU000383"/>
    </source>
</evidence>
<dbReference type="Proteomes" id="UP001196530">
    <property type="component" value="Unassembled WGS sequence"/>
</dbReference>
<proteinExistence type="inferred from homology"/>
<keyword evidence="6" id="KW-1185">Reference proteome</keyword>
<dbReference type="RefSeq" id="XP_043061500.1">
    <property type="nucleotide sequence ID" value="XM_043201363.1"/>
</dbReference>
<dbReference type="InterPro" id="IPR006671">
    <property type="entry name" value="Cyclin_N"/>
</dbReference>
<comment type="caution">
    <text evidence="3">The sequence shown here is derived from an EMBL/GenBank/DDBJ whole genome shotgun (WGS) entry which is preliminary data.</text>
</comment>
<sequence>MSANYWTSSQRNKWQFSRQELRDARSSVIKLEVQLYGNESTMKYDINMRIYLHQLIIKLGRKLNLRQIILSTAEVYLTRFFVKVSIREINIYLLVTTCIYLACKMEESPQHIRTILSEARNCWPEFIPNDLTKLAEFEFYLIEELDCYMVVHHPYNSILEVVNVLRDGDMASRLEVSPEELQTCWSIMNDSYITDLHLLFPPHIIATGTLYLTLVLGADVRKSINNIPKTQNQRIEAFVNFLAASNIDLDEVIETIQELLTLYDAWNSYDEMYIKNGLHQMLLNMNK</sequence>
<dbReference type="CDD" id="cd20513">
    <property type="entry name" value="CYCLIN_CCNC_rpt1"/>
    <property type="match status" value="1"/>
</dbReference>
<dbReference type="AlphaFoldDB" id="A0AAN6DIK0"/>
<dbReference type="InterPro" id="IPR043198">
    <property type="entry name" value="Cyclin/Ssn8"/>
</dbReference>
<feature type="domain" description="Cyclin-like" evidence="2">
    <location>
        <begin position="54"/>
        <end position="153"/>
    </location>
</feature>